<dbReference type="SUPFAM" id="SSF52743">
    <property type="entry name" value="Subtilisin-like"/>
    <property type="match status" value="1"/>
</dbReference>
<comment type="catalytic activity">
    <reaction evidence="1">
        <text>Hydrolysis of proteins with broad specificity for peptide bonds, and a preference for a large uncharged residue in P1. Hydrolyzes peptide amides.</text>
        <dbReference type="EC" id="3.4.21.62"/>
    </reaction>
</comment>
<evidence type="ECO:0000256" key="3">
    <source>
        <dbReference type="SAM" id="MobiDB-lite"/>
    </source>
</evidence>
<proteinExistence type="predicted"/>
<dbReference type="InterPro" id="IPR036852">
    <property type="entry name" value="Peptidase_S8/S53_dom_sf"/>
</dbReference>
<dbReference type="GO" id="GO:0006508">
    <property type="term" value="P:proteolysis"/>
    <property type="evidence" value="ECO:0007669"/>
    <property type="project" value="InterPro"/>
</dbReference>
<evidence type="ECO:0000256" key="2">
    <source>
        <dbReference type="ARBA" id="ARBA00023619"/>
    </source>
</evidence>
<dbReference type="Pfam" id="PF00082">
    <property type="entry name" value="Peptidase_S8"/>
    <property type="match status" value="1"/>
</dbReference>
<feature type="region of interest" description="Disordered" evidence="3">
    <location>
        <begin position="57"/>
        <end position="86"/>
    </location>
</feature>
<dbReference type="GeneID" id="20820823"/>
<dbReference type="InterPro" id="IPR000209">
    <property type="entry name" value="Peptidase_S8/S53_dom"/>
</dbReference>
<feature type="region of interest" description="Disordered" evidence="3">
    <location>
        <begin position="268"/>
        <end position="307"/>
    </location>
</feature>
<evidence type="ECO:0000313" key="5">
    <source>
        <dbReference type="EMBL" id="ETV64262.1"/>
    </source>
</evidence>
<dbReference type="RefSeq" id="XP_009846255.1">
    <property type="nucleotide sequence ID" value="XM_009847953.1"/>
</dbReference>
<dbReference type="EMBL" id="KI913344">
    <property type="protein sequence ID" value="ETV64262.1"/>
    <property type="molecule type" value="Genomic_DNA"/>
</dbReference>
<accession>W4F9X7</accession>
<dbReference type="EC" id="3.4.21.62" evidence="2"/>
<organism evidence="5">
    <name type="scientific">Aphanomyces astaci</name>
    <name type="common">Crayfish plague agent</name>
    <dbReference type="NCBI Taxonomy" id="112090"/>
    <lineage>
        <taxon>Eukaryota</taxon>
        <taxon>Sar</taxon>
        <taxon>Stramenopiles</taxon>
        <taxon>Oomycota</taxon>
        <taxon>Saprolegniomycetes</taxon>
        <taxon>Saprolegniales</taxon>
        <taxon>Verrucalvaceae</taxon>
        <taxon>Aphanomyces</taxon>
    </lineage>
</organism>
<dbReference type="VEuPathDB" id="FungiDB:H257_18827"/>
<name>W4F9X7_APHAT</name>
<dbReference type="Gene3D" id="3.40.50.200">
    <property type="entry name" value="Peptidase S8/S53 domain"/>
    <property type="match status" value="1"/>
</dbReference>
<gene>
    <name evidence="5" type="ORF">H257_18827</name>
</gene>
<dbReference type="GO" id="GO:0004252">
    <property type="term" value="F:serine-type endopeptidase activity"/>
    <property type="evidence" value="ECO:0007669"/>
    <property type="project" value="UniProtKB-EC"/>
</dbReference>
<reference evidence="5" key="1">
    <citation type="submission" date="2013-12" db="EMBL/GenBank/DDBJ databases">
        <title>The Genome Sequence of Aphanomyces astaci APO3.</title>
        <authorList>
            <consortium name="The Broad Institute Genomics Platform"/>
            <person name="Russ C."/>
            <person name="Tyler B."/>
            <person name="van West P."/>
            <person name="Dieguez-Uribeondo J."/>
            <person name="Young S.K."/>
            <person name="Zeng Q."/>
            <person name="Gargeya S."/>
            <person name="Fitzgerald M."/>
            <person name="Abouelleil A."/>
            <person name="Alvarado L."/>
            <person name="Chapman S.B."/>
            <person name="Gainer-Dewar J."/>
            <person name="Goldberg J."/>
            <person name="Griggs A."/>
            <person name="Gujja S."/>
            <person name="Hansen M."/>
            <person name="Howarth C."/>
            <person name="Imamovic A."/>
            <person name="Ireland A."/>
            <person name="Larimer J."/>
            <person name="McCowan C."/>
            <person name="Murphy C."/>
            <person name="Pearson M."/>
            <person name="Poon T.W."/>
            <person name="Priest M."/>
            <person name="Roberts A."/>
            <person name="Saif S."/>
            <person name="Shea T."/>
            <person name="Sykes S."/>
            <person name="Wortman J."/>
            <person name="Nusbaum C."/>
            <person name="Birren B."/>
        </authorList>
    </citation>
    <scope>NUCLEOTIDE SEQUENCE [LARGE SCALE GENOMIC DNA]</scope>
    <source>
        <strain evidence="5">APO3</strain>
    </source>
</reference>
<dbReference type="AlphaFoldDB" id="W4F9X7"/>
<dbReference type="OrthoDB" id="19448at2759"/>
<evidence type="ECO:0000259" key="4">
    <source>
        <dbReference type="Pfam" id="PF00082"/>
    </source>
</evidence>
<evidence type="ECO:0000256" key="1">
    <source>
        <dbReference type="ARBA" id="ARBA00023529"/>
    </source>
</evidence>
<feature type="compositionally biased region" description="Polar residues" evidence="3">
    <location>
        <begin position="71"/>
        <end position="84"/>
    </location>
</feature>
<protein>
    <recommendedName>
        <fullName evidence="2">subtilisin</fullName>
        <ecNumber evidence="2">3.4.21.62</ecNumber>
    </recommendedName>
</protein>
<dbReference type="STRING" id="112090.W4F9X7"/>
<sequence>MQTNQQQVIEFLQEHPEALDVRVERFHIANNLHMFGATSDLLDKLTTFDRVHRIQTPRGATGQGGWLEASTRGSSTNTKPSSPTIARRTAGLTRAQELGTRRLERPRQHTMGTMVGQGSIGVGPGATWIACRGCTVRKCPEGSGVDGMCSVDALSHGHDRNHPHFDPWQYAEIIPVAANGNNGPACASVTSPDDYKNVIAVGVVAIDDSLAVFSLEGRIKTDVSIPEYKIRSAWNESTMPYITVSGISMDTPWFAPFADTAPLTPDRKNGGGVPDITDLDDHQSVGGDPIRTNRTGDPLANSLPTDHLTSSKGKLQLHRMQWMLLHNAVLLLSPRWNPCCATYCAYKTILCGN</sequence>
<feature type="domain" description="Peptidase S8/S53" evidence="4">
    <location>
        <begin position="168"/>
        <end position="255"/>
    </location>
</feature>